<evidence type="ECO:0000313" key="2">
    <source>
        <dbReference type="Proteomes" id="UP000185841"/>
    </source>
</evidence>
<gene>
    <name evidence="1" type="ORF">SAMN05878282_101527</name>
</gene>
<protein>
    <submittedName>
        <fullName evidence="1">TIGR02444 family protein</fullName>
    </submittedName>
</protein>
<dbReference type="EMBL" id="FTMP01000001">
    <property type="protein sequence ID" value="SIP95294.1"/>
    <property type="molecule type" value="Genomic_DNA"/>
</dbReference>
<evidence type="ECO:0000313" key="1">
    <source>
        <dbReference type="EMBL" id="SIP95294.1"/>
    </source>
</evidence>
<dbReference type="AlphaFoldDB" id="A0A1N6NT77"/>
<dbReference type="NCBIfam" id="TIGR02444">
    <property type="entry name" value="TIGR02444 family protein"/>
    <property type="match status" value="1"/>
</dbReference>
<organism evidence="1 2">
    <name type="scientific">Aquipseudomonas alcaligenes</name>
    <name type="common">Pseudomonas alcaligenes</name>
    <dbReference type="NCBI Taxonomy" id="43263"/>
    <lineage>
        <taxon>Bacteria</taxon>
        <taxon>Pseudomonadati</taxon>
        <taxon>Pseudomonadota</taxon>
        <taxon>Gammaproteobacteria</taxon>
        <taxon>Pseudomonadales</taxon>
        <taxon>Pseudomonadaceae</taxon>
        <taxon>Aquipseudomonas</taxon>
    </lineage>
</organism>
<reference evidence="1 2" key="1">
    <citation type="submission" date="2017-01" db="EMBL/GenBank/DDBJ databases">
        <authorList>
            <person name="Mah S.A."/>
            <person name="Swanson W.J."/>
            <person name="Moy G.W."/>
            <person name="Vacquier V.D."/>
        </authorList>
    </citation>
    <scope>NUCLEOTIDE SEQUENCE [LARGE SCALE GENOMIC DNA]</scope>
    <source>
        <strain evidence="1 2">RU36E</strain>
    </source>
</reference>
<proteinExistence type="predicted"/>
<name>A0A1N6NT77_AQUAC</name>
<sequence length="147" mass="16873">MPADLWNFALACYARPGVEQVFLRLQDSGADVCLLLCALWLERRQVPYDAQRMAQLHAIAEPWQRQVVQPLRALRQGWKAAAQLDPQQARLREQVKALELEAERELLGRLEQLAQKWQATDEAVAWLETLLDDHDARHLLRAAATQT</sequence>
<dbReference type="RefSeq" id="WP_076423828.1">
    <property type="nucleotide sequence ID" value="NZ_FTMP01000001.1"/>
</dbReference>
<dbReference type="InterPro" id="IPR012659">
    <property type="entry name" value="CHP02444"/>
</dbReference>
<dbReference type="Proteomes" id="UP000185841">
    <property type="component" value="Unassembled WGS sequence"/>
</dbReference>
<accession>A0A1N6NT77</accession>
<dbReference type="Pfam" id="PF09523">
    <property type="entry name" value="DUF2390"/>
    <property type="match status" value="1"/>
</dbReference>